<reference evidence="8 9" key="1">
    <citation type="submission" date="2020-03" db="EMBL/GenBank/DDBJ databases">
        <title>Metabolic flexibility allows generalist bacteria to become dominant in a frequently disturbed ecosystem.</title>
        <authorList>
            <person name="Chen Y.-J."/>
            <person name="Leung P.M."/>
            <person name="Bay S.K."/>
            <person name="Hugenholtz P."/>
            <person name="Kessler A.J."/>
            <person name="Shelley G."/>
            <person name="Waite D.W."/>
            <person name="Cook P.L."/>
            <person name="Greening C."/>
        </authorList>
    </citation>
    <scope>NUCLEOTIDE SEQUENCE [LARGE SCALE GENOMIC DNA]</scope>
    <source>
        <strain evidence="8">SS_bin_28</strain>
    </source>
</reference>
<keyword evidence="6" id="KW-0813">Transport</keyword>
<keyword evidence="3 6" id="KW-0812">Transmembrane</keyword>
<feature type="transmembrane region" description="Helical" evidence="7">
    <location>
        <begin position="12"/>
        <end position="32"/>
    </location>
</feature>
<dbReference type="AlphaFoldDB" id="A0A7Y2EBB1"/>
<evidence type="ECO:0000256" key="2">
    <source>
        <dbReference type="ARBA" id="ARBA00008034"/>
    </source>
</evidence>
<feature type="transmembrane region" description="Helical" evidence="7">
    <location>
        <begin position="244"/>
        <end position="263"/>
    </location>
</feature>
<evidence type="ECO:0000256" key="1">
    <source>
        <dbReference type="ARBA" id="ARBA00004141"/>
    </source>
</evidence>
<evidence type="ECO:0000256" key="3">
    <source>
        <dbReference type="ARBA" id="ARBA00022692"/>
    </source>
</evidence>
<comment type="subcellular location">
    <subcellularLocation>
        <location evidence="6">Cell membrane</location>
        <topology evidence="6">Multi-pass membrane protein</topology>
    </subcellularLocation>
    <subcellularLocation>
        <location evidence="1">Membrane</location>
        <topology evidence="1">Multi-pass membrane protein</topology>
    </subcellularLocation>
</comment>
<dbReference type="EMBL" id="JABDJR010000335">
    <property type="protein sequence ID" value="NNF06795.1"/>
    <property type="molecule type" value="Genomic_DNA"/>
</dbReference>
<gene>
    <name evidence="8" type="ORF">HKN21_08540</name>
</gene>
<dbReference type="Proteomes" id="UP000547674">
    <property type="component" value="Unassembled WGS sequence"/>
</dbReference>
<proteinExistence type="inferred from homology"/>
<dbReference type="Gene3D" id="1.10.3470.10">
    <property type="entry name" value="ABC transporter involved in vitamin B12 uptake, BtuC"/>
    <property type="match status" value="1"/>
</dbReference>
<sequence>MSWVLEPWTYPFMGWALFCCLILAGIHAYLGFHIVRRGILFVDLAMAQAAALGAAFGVVLGVEHDTVEEYMVSVLFALGSAVFFTVARSKRIHQEAIVATFYGLAVAATFLVLEHSPHGMEEVKHLFVGQVLTVSPSHVLLTLALYLAVGLVLWRMHPRITAISEGTGSGRLADLLLFTTFALVVTSSVGLVGVLLVFSFLVIPSVAALCISTRHASRLAWGWFIAAFSSVIGLYLSFHLDTLAEPTIVLCLGAALVVAVFAGRARRAKS</sequence>
<comment type="similarity">
    <text evidence="2 6">Belongs to the ABC-3 integral membrane protein family.</text>
</comment>
<feature type="transmembrane region" description="Helical" evidence="7">
    <location>
        <begin position="96"/>
        <end position="113"/>
    </location>
</feature>
<comment type="caution">
    <text evidence="8">The sequence shown here is derived from an EMBL/GenBank/DDBJ whole genome shotgun (WGS) entry which is preliminary data.</text>
</comment>
<evidence type="ECO:0000256" key="6">
    <source>
        <dbReference type="RuleBase" id="RU003943"/>
    </source>
</evidence>
<dbReference type="PANTHER" id="PTHR30477">
    <property type="entry name" value="ABC-TRANSPORTER METAL-BINDING PROTEIN"/>
    <property type="match status" value="1"/>
</dbReference>
<feature type="transmembrane region" description="Helical" evidence="7">
    <location>
        <begin position="133"/>
        <end position="154"/>
    </location>
</feature>
<feature type="transmembrane region" description="Helical" evidence="7">
    <location>
        <begin position="70"/>
        <end position="87"/>
    </location>
</feature>
<protein>
    <submittedName>
        <fullName evidence="8">Metal ABC transporter permease</fullName>
    </submittedName>
</protein>
<dbReference type="GO" id="GO:0055085">
    <property type="term" value="P:transmembrane transport"/>
    <property type="evidence" value="ECO:0007669"/>
    <property type="project" value="InterPro"/>
</dbReference>
<evidence type="ECO:0000313" key="8">
    <source>
        <dbReference type="EMBL" id="NNF06795.1"/>
    </source>
</evidence>
<dbReference type="GO" id="GO:0010043">
    <property type="term" value="P:response to zinc ion"/>
    <property type="evidence" value="ECO:0007669"/>
    <property type="project" value="TreeGrafter"/>
</dbReference>
<evidence type="ECO:0000256" key="5">
    <source>
        <dbReference type="ARBA" id="ARBA00023136"/>
    </source>
</evidence>
<keyword evidence="4 7" id="KW-1133">Transmembrane helix</keyword>
<name>A0A7Y2EBB1_UNCEI</name>
<accession>A0A7Y2EBB1</accession>
<evidence type="ECO:0000256" key="7">
    <source>
        <dbReference type="SAM" id="Phobius"/>
    </source>
</evidence>
<keyword evidence="5 7" id="KW-0472">Membrane</keyword>
<evidence type="ECO:0000313" key="9">
    <source>
        <dbReference type="Proteomes" id="UP000547674"/>
    </source>
</evidence>
<feature type="transmembrane region" description="Helical" evidence="7">
    <location>
        <begin position="39"/>
        <end position="58"/>
    </location>
</feature>
<feature type="transmembrane region" description="Helical" evidence="7">
    <location>
        <begin position="166"/>
        <end position="185"/>
    </location>
</feature>
<dbReference type="SUPFAM" id="SSF81345">
    <property type="entry name" value="ABC transporter involved in vitamin B12 uptake, BtuC"/>
    <property type="match status" value="1"/>
</dbReference>
<evidence type="ECO:0000256" key="4">
    <source>
        <dbReference type="ARBA" id="ARBA00022989"/>
    </source>
</evidence>
<dbReference type="GO" id="GO:0043190">
    <property type="term" value="C:ATP-binding cassette (ABC) transporter complex"/>
    <property type="evidence" value="ECO:0007669"/>
    <property type="project" value="InterPro"/>
</dbReference>
<dbReference type="InterPro" id="IPR001626">
    <property type="entry name" value="ABC_TroCD"/>
</dbReference>
<dbReference type="PANTHER" id="PTHR30477:SF19">
    <property type="entry name" value="METAL ABC TRANSPORTER PERMEASE"/>
    <property type="match status" value="1"/>
</dbReference>
<dbReference type="InterPro" id="IPR037294">
    <property type="entry name" value="ABC_BtuC-like"/>
</dbReference>
<feature type="transmembrane region" description="Helical" evidence="7">
    <location>
        <begin position="191"/>
        <end position="212"/>
    </location>
</feature>
<dbReference type="Pfam" id="PF00950">
    <property type="entry name" value="ABC-3"/>
    <property type="match status" value="1"/>
</dbReference>
<organism evidence="8 9">
    <name type="scientific">Eiseniibacteriota bacterium</name>
    <dbReference type="NCBI Taxonomy" id="2212470"/>
    <lineage>
        <taxon>Bacteria</taxon>
        <taxon>Candidatus Eiseniibacteriota</taxon>
    </lineage>
</organism>
<feature type="transmembrane region" description="Helical" evidence="7">
    <location>
        <begin position="219"/>
        <end position="238"/>
    </location>
</feature>